<proteinExistence type="predicted"/>
<evidence type="ECO:0000313" key="2">
    <source>
        <dbReference type="EMBL" id="KAK7679030.1"/>
    </source>
</evidence>
<gene>
    <name evidence="2" type="ORF">QCA50_017974</name>
</gene>
<dbReference type="PANTHER" id="PTHR48079:SF6">
    <property type="entry name" value="NAD(P)-BINDING DOMAIN-CONTAINING PROTEIN-RELATED"/>
    <property type="match status" value="1"/>
</dbReference>
<evidence type="ECO:0000313" key="3">
    <source>
        <dbReference type="Proteomes" id="UP001385951"/>
    </source>
</evidence>
<dbReference type="Pfam" id="PF01370">
    <property type="entry name" value="Epimerase"/>
    <property type="match status" value="1"/>
</dbReference>
<dbReference type="InterPro" id="IPR036291">
    <property type="entry name" value="NAD(P)-bd_dom_sf"/>
</dbReference>
<dbReference type="Gene3D" id="3.40.50.720">
    <property type="entry name" value="NAD(P)-binding Rossmann-like Domain"/>
    <property type="match status" value="1"/>
</dbReference>
<comment type="caution">
    <text evidence="2">The sequence shown here is derived from an EMBL/GenBank/DDBJ whole genome shotgun (WGS) entry which is preliminary data.</text>
</comment>
<dbReference type="SUPFAM" id="SSF51735">
    <property type="entry name" value="NAD(P)-binding Rossmann-fold domains"/>
    <property type="match status" value="1"/>
</dbReference>
<protein>
    <recommendedName>
        <fullName evidence="1">NAD-dependent epimerase/dehydratase domain-containing protein</fullName>
    </recommendedName>
</protein>
<name>A0AAW0FQM9_9APHY</name>
<evidence type="ECO:0000259" key="1">
    <source>
        <dbReference type="Pfam" id="PF01370"/>
    </source>
</evidence>
<accession>A0AAW0FQM9</accession>
<dbReference type="PANTHER" id="PTHR48079">
    <property type="entry name" value="PROTEIN YEEZ"/>
    <property type="match status" value="1"/>
</dbReference>
<dbReference type="InterPro" id="IPR001509">
    <property type="entry name" value="Epimerase_deHydtase"/>
</dbReference>
<dbReference type="EMBL" id="JASBNA010000064">
    <property type="protein sequence ID" value="KAK7679030.1"/>
    <property type="molecule type" value="Genomic_DNA"/>
</dbReference>
<dbReference type="InterPro" id="IPR051783">
    <property type="entry name" value="NAD(P)-dependent_oxidoreduct"/>
</dbReference>
<dbReference type="GO" id="GO:0005737">
    <property type="term" value="C:cytoplasm"/>
    <property type="evidence" value="ECO:0007669"/>
    <property type="project" value="TreeGrafter"/>
</dbReference>
<sequence length="355" mass="39351">MKRLKTNSYKTPERRKRYVGGSVLALLLKHPDKEKFEITALVRSPQRAASLDRFEVTTVIGTTEEPGLVENLASQAHIVFSFADADNLPAIQAVLRGLRRRRENTGDLPFLIHNSGAAVLNDDSRGMYSSDVIYDDMKPEEIEALPATQPHRAVDMAIVEADERGYLRSYIVMPGSVYGIVSGPLVNARVQNPYARLMPHFIRCALDRGEVGMVGLGKSIWTNVHIGELADLYIILLDKLLANPQAVAHGRQGYYFAENGEHTWGQLSLAIGIALERVGISKSVEPTTLNEEEVAKYGGTLEKGYALGTNARCRANRSRALGWKPTKTTQDMLDSLKEQSEALIMEQQAKQTMIM</sequence>
<feature type="domain" description="NAD-dependent epimerase/dehydratase" evidence="1">
    <location>
        <begin position="36"/>
        <end position="240"/>
    </location>
</feature>
<dbReference type="Proteomes" id="UP001385951">
    <property type="component" value="Unassembled WGS sequence"/>
</dbReference>
<keyword evidence="3" id="KW-1185">Reference proteome</keyword>
<organism evidence="2 3">
    <name type="scientific">Cerrena zonata</name>
    <dbReference type="NCBI Taxonomy" id="2478898"/>
    <lineage>
        <taxon>Eukaryota</taxon>
        <taxon>Fungi</taxon>
        <taxon>Dikarya</taxon>
        <taxon>Basidiomycota</taxon>
        <taxon>Agaricomycotina</taxon>
        <taxon>Agaricomycetes</taxon>
        <taxon>Polyporales</taxon>
        <taxon>Cerrenaceae</taxon>
        <taxon>Cerrena</taxon>
    </lineage>
</organism>
<reference evidence="2 3" key="1">
    <citation type="submission" date="2022-09" db="EMBL/GenBank/DDBJ databases">
        <authorList>
            <person name="Palmer J.M."/>
        </authorList>
    </citation>
    <scope>NUCLEOTIDE SEQUENCE [LARGE SCALE GENOMIC DNA]</scope>
    <source>
        <strain evidence="2 3">DSM 7382</strain>
    </source>
</reference>
<dbReference type="GO" id="GO:0004029">
    <property type="term" value="F:aldehyde dehydrogenase (NAD+) activity"/>
    <property type="evidence" value="ECO:0007669"/>
    <property type="project" value="TreeGrafter"/>
</dbReference>
<dbReference type="AlphaFoldDB" id="A0AAW0FQM9"/>